<proteinExistence type="predicted"/>
<dbReference type="EMBL" id="CP010945">
    <property type="protein sequence ID" value="AKV07962.1"/>
    <property type="molecule type" value="Genomic_DNA"/>
</dbReference>
<name>A0A0K1QQM8_PSEFL</name>
<reference evidence="2 3" key="1">
    <citation type="journal article" date="2012" name="J. Bacteriol.">
        <title>Draft genome sequence of the cyanide-utilizing bacterium Pseudomonas fluorescens strain NCIMB 11764.</title>
        <authorList>
            <person name="Vilo C.A."/>
            <person name="Benedik M.J."/>
            <person name="Kunz D.A."/>
            <person name="Dong Q."/>
        </authorList>
    </citation>
    <scope>NUCLEOTIDE SEQUENCE [LARGE SCALE GENOMIC DNA]</scope>
    <source>
        <strain evidence="2 3">NCIMB 11764</strain>
    </source>
</reference>
<organism evidence="2 3">
    <name type="scientific">Pseudomonas fluorescens NCIMB 11764</name>
    <dbReference type="NCBI Taxonomy" id="1221522"/>
    <lineage>
        <taxon>Bacteria</taxon>
        <taxon>Pseudomonadati</taxon>
        <taxon>Pseudomonadota</taxon>
        <taxon>Gammaproteobacteria</taxon>
        <taxon>Pseudomonadales</taxon>
        <taxon>Pseudomonadaceae</taxon>
        <taxon>Pseudomonas</taxon>
    </lineage>
</organism>
<dbReference type="AlphaFoldDB" id="A0A0K1QQM8"/>
<sequence>MKLWYRLNSCTDKSCAGNTESWFEMVLLFPAVTVFLCWPEYMQALFGLNNDKTRYTAARKLMVQ</sequence>
<feature type="transmembrane region" description="Helical" evidence="1">
    <location>
        <begin position="21"/>
        <end position="41"/>
    </location>
</feature>
<keyword evidence="1" id="KW-1133">Transmembrane helix</keyword>
<dbReference type="Proteomes" id="UP000017175">
    <property type="component" value="Chromosome"/>
</dbReference>
<evidence type="ECO:0000256" key="1">
    <source>
        <dbReference type="SAM" id="Phobius"/>
    </source>
</evidence>
<accession>A0A0K1QQM8</accession>
<evidence type="ECO:0000313" key="3">
    <source>
        <dbReference type="Proteomes" id="UP000017175"/>
    </source>
</evidence>
<evidence type="ECO:0000313" key="2">
    <source>
        <dbReference type="EMBL" id="AKV07962.1"/>
    </source>
</evidence>
<keyword evidence="1" id="KW-0812">Transmembrane</keyword>
<gene>
    <name evidence="2" type="ORF">B723_16710</name>
</gene>
<protein>
    <submittedName>
        <fullName evidence="2">Uncharacterized protein</fullName>
    </submittedName>
</protein>
<keyword evidence="1" id="KW-0472">Membrane</keyword>